<dbReference type="FunFam" id="3.10.120.10:FF:000007">
    <property type="entry name" value="Sulfite oxidase, mitochondrial"/>
    <property type="match status" value="1"/>
</dbReference>
<evidence type="ECO:0000256" key="10">
    <source>
        <dbReference type="ARBA" id="ARBA00022723"/>
    </source>
</evidence>
<dbReference type="Pfam" id="PF00173">
    <property type="entry name" value="Cyt-b5"/>
    <property type="match status" value="1"/>
</dbReference>
<feature type="binding site" evidence="22">
    <location>
        <position position="351"/>
    </location>
    <ligand>
        <name>Zn(2+)</name>
        <dbReference type="ChEBI" id="CHEBI:29105"/>
        <label>1</label>
    </ligand>
</feature>
<dbReference type="eggNOG" id="KOG0537">
    <property type="taxonomic scope" value="Eukaryota"/>
</dbReference>
<feature type="binding site" evidence="22">
    <location>
        <position position="325"/>
    </location>
    <ligand>
        <name>Zn(2+)</name>
        <dbReference type="ChEBI" id="CHEBI:29105"/>
        <label>1</label>
    </ligand>
</feature>
<dbReference type="AlphaFoldDB" id="Q55CT7"/>
<keyword evidence="15 25" id="KW-1133">Transmembrane helix</keyword>
<dbReference type="PANTHER" id="PTHR12863">
    <property type="entry name" value="FATTY ACID HYDROXYLASE"/>
    <property type="match status" value="1"/>
</dbReference>
<dbReference type="InterPro" id="IPR006694">
    <property type="entry name" value="Fatty_acid_hydroxylase"/>
</dbReference>
<feature type="binding site" evidence="22">
    <location>
        <position position="329"/>
    </location>
    <ligand>
        <name>Zn(2+)</name>
        <dbReference type="ChEBI" id="CHEBI:29105"/>
        <label>1</label>
    </ligand>
</feature>
<feature type="transmembrane region" description="Helical" evidence="25">
    <location>
        <begin position="221"/>
        <end position="241"/>
    </location>
</feature>
<evidence type="ECO:0000256" key="12">
    <source>
        <dbReference type="ARBA" id="ARBA00022832"/>
    </source>
</evidence>
<evidence type="ECO:0000256" key="7">
    <source>
        <dbReference type="ARBA" id="ARBA00022516"/>
    </source>
</evidence>
<dbReference type="SMART" id="SM01117">
    <property type="entry name" value="Cyt-b5"/>
    <property type="match status" value="1"/>
</dbReference>
<evidence type="ECO:0000256" key="8">
    <source>
        <dbReference type="ARBA" id="ARBA00022617"/>
    </source>
</evidence>
<evidence type="ECO:0000256" key="25">
    <source>
        <dbReference type="SAM" id="Phobius"/>
    </source>
</evidence>
<dbReference type="GO" id="GO:0005783">
    <property type="term" value="C:endoplasmic reticulum"/>
    <property type="evidence" value="ECO:0000318"/>
    <property type="project" value="GO_Central"/>
</dbReference>
<dbReference type="KEGG" id="ddi:DDB_G0269908"/>
<evidence type="ECO:0000256" key="13">
    <source>
        <dbReference type="ARBA" id="ARBA00022833"/>
    </source>
</evidence>
<dbReference type="STRING" id="44689.Q55CT7"/>
<comment type="function">
    <text evidence="21">Catalyzes stereospecific hydroxylation of free fatty acids at the C-2 position to produce (R)-2-hydroxy fatty acids, which are building blocks of sphingolipids and glycosphingolipids common in neural tissue and epidermis. Plays an essential role in the synthesis of galactosphingolipids of the myelin sheath. Responsible for the synthesis of sphingolipids and glycosphingolipids involved in the formation of epidermal lamellar bodies critical for skin permeability barrier. Participates in the synthesis of glycosphingolipids and a fraction of type II wax diesters in sebaceous gland, specifically regulating hair follicle homeostasis. Involved in the synthesis of sphingolipids of plasma membrane rafts, controlling lipid raft mobility and trafficking of raft-associated proteins.</text>
</comment>
<dbReference type="GO" id="GO:0020037">
    <property type="term" value="F:heme binding"/>
    <property type="evidence" value="ECO:0007669"/>
    <property type="project" value="InterPro"/>
</dbReference>
<dbReference type="InterPro" id="IPR036400">
    <property type="entry name" value="Cyt_B5-like_heme/steroid_sf"/>
</dbReference>
<evidence type="ECO:0000256" key="3">
    <source>
        <dbReference type="ARBA" id="ARBA00004991"/>
    </source>
</evidence>
<comment type="subcellular location">
    <subcellularLocation>
        <location evidence="2">Endoplasmic reticulum membrane</location>
        <topology evidence="2">Multi-pass membrane protein</topology>
    </subcellularLocation>
</comment>
<evidence type="ECO:0000259" key="26">
    <source>
        <dbReference type="PROSITE" id="PS50255"/>
    </source>
</evidence>
<keyword evidence="20 21" id="KW-0275">Fatty acid biosynthesis</keyword>
<feature type="binding site" evidence="22">
    <location>
        <position position="247"/>
    </location>
    <ligand>
        <name>Zn(2+)</name>
        <dbReference type="ChEBI" id="CHEBI:29105"/>
        <label>1</label>
    </ligand>
</feature>
<evidence type="ECO:0000256" key="21">
    <source>
        <dbReference type="PIRNR" id="PIRNR005149"/>
    </source>
</evidence>
<organism evidence="27 28">
    <name type="scientific">Dictyostelium discoideum</name>
    <name type="common">Social amoeba</name>
    <dbReference type="NCBI Taxonomy" id="44689"/>
    <lineage>
        <taxon>Eukaryota</taxon>
        <taxon>Amoebozoa</taxon>
        <taxon>Evosea</taxon>
        <taxon>Eumycetozoa</taxon>
        <taxon>Dictyostelia</taxon>
        <taxon>Dictyosteliales</taxon>
        <taxon>Dictyosteliaceae</taxon>
        <taxon>Dictyostelium</taxon>
    </lineage>
</organism>
<dbReference type="Proteomes" id="UP000002195">
    <property type="component" value="Unassembled WGS sequence"/>
</dbReference>
<keyword evidence="8 23" id="KW-0349">Heme</keyword>
<keyword evidence="14" id="KW-0249">Electron transport</keyword>
<feature type="binding site" evidence="22">
    <location>
        <position position="263"/>
    </location>
    <ligand>
        <name>Zn(2+)</name>
        <dbReference type="ChEBI" id="CHEBI:29105"/>
        <label>1</label>
    </ligand>
</feature>
<evidence type="ECO:0000256" key="20">
    <source>
        <dbReference type="ARBA" id="ARBA00023160"/>
    </source>
</evidence>
<dbReference type="InParanoid" id="Q55CT7"/>
<evidence type="ECO:0000256" key="1">
    <source>
        <dbReference type="ARBA" id="ARBA00001962"/>
    </source>
</evidence>
<dbReference type="PIRSF" id="PIRSF005149">
    <property type="entry name" value="IPC-B_HD"/>
    <property type="match status" value="1"/>
</dbReference>
<evidence type="ECO:0000256" key="14">
    <source>
        <dbReference type="ARBA" id="ARBA00022982"/>
    </source>
</evidence>
<dbReference type="GO" id="GO:0006631">
    <property type="term" value="P:fatty acid metabolic process"/>
    <property type="evidence" value="ECO:0000318"/>
    <property type="project" value="GO_Central"/>
</dbReference>
<evidence type="ECO:0000256" key="22">
    <source>
        <dbReference type="PIRSR" id="PIRSR005149-1"/>
    </source>
</evidence>
<dbReference type="GO" id="GO:0080132">
    <property type="term" value="F:fatty acid 2-hydroxylase activity"/>
    <property type="evidence" value="ECO:0000318"/>
    <property type="project" value="GO_Central"/>
</dbReference>
<feature type="transmembrane region" description="Helical" evidence="25">
    <location>
        <begin position="300"/>
        <end position="321"/>
    </location>
</feature>
<dbReference type="GO" id="GO:0005506">
    <property type="term" value="F:iron ion binding"/>
    <property type="evidence" value="ECO:0007669"/>
    <property type="project" value="UniProtKB-UniRule"/>
</dbReference>
<dbReference type="GO" id="GO:0006633">
    <property type="term" value="P:fatty acid biosynthetic process"/>
    <property type="evidence" value="ECO:0007669"/>
    <property type="project" value="UniProtKB-KW"/>
</dbReference>
<dbReference type="VEuPathDB" id="AmoebaDB:DDB_G0269908"/>
<dbReference type="RefSeq" id="XP_646394.1">
    <property type="nucleotide sequence ID" value="XM_641302.1"/>
</dbReference>
<dbReference type="PRINTS" id="PR00363">
    <property type="entry name" value="CYTOCHROMEB5"/>
</dbReference>
<evidence type="ECO:0000256" key="18">
    <source>
        <dbReference type="ARBA" id="ARBA00023098"/>
    </source>
</evidence>
<dbReference type="FunCoup" id="Q55CT7">
    <property type="interactions" value="108"/>
</dbReference>
<evidence type="ECO:0000256" key="16">
    <source>
        <dbReference type="ARBA" id="ARBA00023002"/>
    </source>
</evidence>
<reference evidence="27 28" key="1">
    <citation type="journal article" date="2005" name="Nature">
        <title>The genome of the social amoeba Dictyostelium discoideum.</title>
        <authorList>
            <consortium name="The Dictyostelium discoideum Sequencing Consortium"/>
            <person name="Eichinger L."/>
            <person name="Pachebat J.A."/>
            <person name="Glockner G."/>
            <person name="Rajandream M.A."/>
            <person name="Sucgang R."/>
            <person name="Berriman M."/>
            <person name="Song J."/>
            <person name="Olsen R."/>
            <person name="Szafranski K."/>
            <person name="Xu Q."/>
            <person name="Tunggal B."/>
            <person name="Kummerfeld S."/>
            <person name="Madera M."/>
            <person name="Konfortov B.A."/>
            <person name="Rivero F."/>
            <person name="Bankier A.T."/>
            <person name="Lehmann R."/>
            <person name="Hamlin N."/>
            <person name="Davies R."/>
            <person name="Gaudet P."/>
            <person name="Fey P."/>
            <person name="Pilcher K."/>
            <person name="Chen G."/>
            <person name="Saunders D."/>
            <person name="Sodergren E."/>
            <person name="Davis P."/>
            <person name="Kerhornou A."/>
            <person name="Nie X."/>
            <person name="Hall N."/>
            <person name="Anjard C."/>
            <person name="Hemphill L."/>
            <person name="Bason N."/>
            <person name="Farbrother P."/>
            <person name="Desany B."/>
            <person name="Just E."/>
            <person name="Morio T."/>
            <person name="Rost R."/>
            <person name="Churcher C."/>
            <person name="Cooper J."/>
            <person name="Haydock S."/>
            <person name="van Driessche N."/>
            <person name="Cronin A."/>
            <person name="Goodhead I."/>
            <person name="Muzny D."/>
            <person name="Mourier T."/>
            <person name="Pain A."/>
            <person name="Lu M."/>
            <person name="Harper D."/>
            <person name="Lindsay R."/>
            <person name="Hauser H."/>
            <person name="James K."/>
            <person name="Quiles M."/>
            <person name="Madan Babu M."/>
            <person name="Saito T."/>
            <person name="Buchrieser C."/>
            <person name="Wardroper A."/>
            <person name="Felder M."/>
            <person name="Thangavelu M."/>
            <person name="Johnson D."/>
            <person name="Knights A."/>
            <person name="Loulseged H."/>
            <person name="Mungall K."/>
            <person name="Oliver K."/>
            <person name="Price C."/>
            <person name="Quail M.A."/>
            <person name="Urushihara H."/>
            <person name="Hernandez J."/>
            <person name="Rabbinowitsch E."/>
            <person name="Steffen D."/>
            <person name="Sanders M."/>
            <person name="Ma J."/>
            <person name="Kohara Y."/>
            <person name="Sharp S."/>
            <person name="Simmonds M."/>
            <person name="Spiegler S."/>
            <person name="Tivey A."/>
            <person name="Sugano S."/>
            <person name="White B."/>
            <person name="Walker D."/>
            <person name="Woodward J."/>
            <person name="Winckler T."/>
            <person name="Tanaka Y."/>
            <person name="Shaulsky G."/>
            <person name="Schleicher M."/>
            <person name="Weinstock G."/>
            <person name="Rosenthal A."/>
            <person name="Cox E.C."/>
            <person name="Chisholm R.L."/>
            <person name="Gibbs R."/>
            <person name="Loomis W.F."/>
            <person name="Platzer M."/>
            <person name="Kay R.R."/>
            <person name="Williams J."/>
            <person name="Dear P.H."/>
            <person name="Noegel A.A."/>
            <person name="Barrell B."/>
            <person name="Kuspa A."/>
        </authorList>
    </citation>
    <scope>NUCLEOTIDE SEQUENCE [LARGE SCALE GENOMIC DNA]</scope>
    <source>
        <strain evidence="27 28">AX4</strain>
    </source>
</reference>
<keyword evidence="14" id="KW-0813">Transport</keyword>
<comment type="caution">
    <text evidence="27">The sequence shown here is derived from an EMBL/GenBank/DDBJ whole genome shotgun (WGS) entry which is preliminary data.</text>
</comment>
<dbReference type="PANTHER" id="PTHR12863:SF1">
    <property type="entry name" value="FATTY ACID 2-HYDROXYLASE"/>
    <property type="match status" value="1"/>
</dbReference>
<dbReference type="PaxDb" id="44689-DDB0190661"/>
<evidence type="ECO:0000256" key="24">
    <source>
        <dbReference type="SAM" id="MobiDB-lite"/>
    </source>
</evidence>
<dbReference type="InterPro" id="IPR014430">
    <property type="entry name" value="Scs7"/>
</dbReference>
<dbReference type="PROSITE" id="PS50255">
    <property type="entry name" value="CYTOCHROME_B5_2"/>
    <property type="match status" value="1"/>
</dbReference>
<keyword evidence="9 25" id="KW-0812">Transmembrane</keyword>
<feature type="binding site" evidence="22">
    <location>
        <position position="266"/>
    </location>
    <ligand>
        <name>Zn(2+)</name>
        <dbReference type="ChEBI" id="CHEBI:29105"/>
        <label>1</label>
    </ligand>
</feature>
<keyword evidence="10 21" id="KW-0479">Metal-binding</keyword>
<evidence type="ECO:0000256" key="6">
    <source>
        <dbReference type="ARBA" id="ARBA00009295"/>
    </source>
</evidence>
<feature type="transmembrane region" description="Helical" evidence="25">
    <location>
        <begin position="276"/>
        <end position="294"/>
    </location>
</feature>
<keyword evidence="7 21" id="KW-0444">Lipid biosynthesis</keyword>
<evidence type="ECO:0000256" key="15">
    <source>
        <dbReference type="ARBA" id="ARBA00022989"/>
    </source>
</evidence>
<evidence type="ECO:0000313" key="28">
    <source>
        <dbReference type="Proteomes" id="UP000002195"/>
    </source>
</evidence>
<dbReference type="InterPro" id="IPR001199">
    <property type="entry name" value="Cyt_B5-like_heme/steroid-bd"/>
</dbReference>
<comment type="cofactor">
    <cofactor evidence="1 23">
        <name>Fe cation</name>
        <dbReference type="ChEBI" id="CHEBI:24875"/>
    </cofactor>
</comment>
<dbReference type="PhylomeDB" id="Q55CT7"/>
<proteinExistence type="inferred from homology"/>
<dbReference type="Gene3D" id="3.10.120.10">
    <property type="entry name" value="Cytochrome b5-like heme/steroid binding domain"/>
    <property type="match status" value="1"/>
</dbReference>
<dbReference type="SMR" id="Q55CT7"/>
<dbReference type="Reactome" id="R-DDI-1660661">
    <property type="pathway name" value="Sphingolipid de novo biosynthesis"/>
</dbReference>
<keyword evidence="16 21" id="KW-0560">Oxidoreductase</keyword>
<evidence type="ECO:0000256" key="9">
    <source>
        <dbReference type="ARBA" id="ARBA00022692"/>
    </source>
</evidence>
<evidence type="ECO:0000256" key="4">
    <source>
        <dbReference type="ARBA" id="ARBA00005189"/>
    </source>
</evidence>
<dbReference type="GeneID" id="8617349"/>
<keyword evidence="19 21" id="KW-0472">Membrane</keyword>
<name>Q55CT7_DICDI</name>
<evidence type="ECO:0000256" key="17">
    <source>
        <dbReference type="ARBA" id="ARBA00023004"/>
    </source>
</evidence>
<dbReference type="HOGENOM" id="CLU_034756_0_0_1"/>
<evidence type="ECO:0000256" key="11">
    <source>
        <dbReference type="ARBA" id="ARBA00022824"/>
    </source>
</evidence>
<dbReference type="OMA" id="WTIIEYV"/>
<dbReference type="dictyBase" id="DDB_G0269908"/>
<keyword evidence="12 21" id="KW-0276">Fatty acid metabolism</keyword>
<evidence type="ECO:0000256" key="5">
    <source>
        <dbReference type="ARBA" id="ARBA00005747"/>
    </source>
</evidence>
<dbReference type="EC" id="1.-.-.-" evidence="21"/>
<dbReference type="SUPFAM" id="SSF55856">
    <property type="entry name" value="Cytochrome b5-like heme/steroid binding domain"/>
    <property type="match status" value="1"/>
</dbReference>
<comment type="similarity">
    <text evidence="5 21">Belongs to the sterol desaturase family. SCS7 subfamily.</text>
</comment>
<sequence>MIESEQNNGILLSEVKKHNEKSNAWVVIDGQVYDITSFIYDHPGGSDILVEHLGEDISDVFIDGQLHEHSLVAYNMLKQYSIGQLAGYRKPTTKPTVLEYIKNQQKLKQEKQKDGADINNNNNNNNNSNKISYTSDNSIDEKILNSIDVNKAMVPQLKLLEGKNYLKWIHSQTGLNKIIIFDNSILELFTRWPWWYIFILWIPIITACYIYSIIQEKSSVLVSTVIFFIGLFMWSLIEYILHRFVFHLETSSYWGNFFHFFIHGIHHLTPMDHTRLTFPPVFSVFIGYGAYKLFLNFPDFLQITGIPWALYSGIACGYMLYDTFHYYFHHADIDWLPTIFKTIKTNHLNHHFKDDNRNFGVTSPIFDYVFNTI</sequence>
<keyword evidence="17 21" id="KW-0408">Iron</keyword>
<feature type="binding site" description="axial binding residue" evidence="23">
    <location>
        <position position="69"/>
    </location>
    <ligand>
        <name>heme</name>
        <dbReference type="ChEBI" id="CHEBI:30413"/>
    </ligand>
    <ligandPart>
        <name>Fe</name>
        <dbReference type="ChEBI" id="CHEBI:18248"/>
    </ligandPart>
</feature>
<dbReference type="EMBL" id="AAFI02000005">
    <property type="protein sequence ID" value="EAL72304.1"/>
    <property type="molecule type" value="Genomic_DNA"/>
</dbReference>
<comment type="pathway">
    <text evidence="3">Sphingolipid metabolism.</text>
</comment>
<comment type="similarity">
    <text evidence="6">Belongs to the fatty acid desaturase type 1 family.</text>
</comment>
<protein>
    <recommendedName>
        <fullName evidence="21">Fatty acid 2-hydroxylase</fullName>
        <ecNumber evidence="21">1.-.-.-</ecNumber>
    </recommendedName>
</protein>
<feature type="compositionally biased region" description="Low complexity" evidence="24">
    <location>
        <begin position="119"/>
        <end position="129"/>
    </location>
</feature>
<dbReference type="eggNOG" id="KOG0539">
    <property type="taxonomic scope" value="Eukaryota"/>
</dbReference>
<gene>
    <name evidence="27" type="ORF">DDB_G0269908</name>
</gene>
<feature type="binding site" evidence="22">
    <location>
        <position position="267"/>
    </location>
    <ligand>
        <name>Zn(2+)</name>
        <dbReference type="ChEBI" id="CHEBI:29105"/>
        <label>1</label>
    </ligand>
</feature>
<comment type="pathway">
    <text evidence="4">Lipid metabolism.</text>
</comment>
<feature type="binding site" description="axial binding residue" evidence="23">
    <location>
        <position position="42"/>
    </location>
    <ligand>
        <name>heme</name>
        <dbReference type="ChEBI" id="CHEBI:30413"/>
    </ligand>
    <ligandPart>
        <name>Fe</name>
        <dbReference type="ChEBI" id="CHEBI:18248"/>
    </ligandPart>
</feature>
<feature type="binding site" evidence="22">
    <location>
        <position position="347"/>
    </location>
    <ligand>
        <name>Zn(2+)</name>
        <dbReference type="ChEBI" id="CHEBI:29105"/>
        <label>1</label>
    </ligand>
</feature>
<evidence type="ECO:0000313" key="27">
    <source>
        <dbReference type="EMBL" id="EAL72304.1"/>
    </source>
</evidence>
<evidence type="ECO:0000256" key="2">
    <source>
        <dbReference type="ARBA" id="ARBA00004477"/>
    </source>
</evidence>
<dbReference type="Pfam" id="PF04116">
    <property type="entry name" value="FA_hydroxylase"/>
    <property type="match status" value="1"/>
</dbReference>
<keyword evidence="13 22" id="KW-0862">Zinc</keyword>
<dbReference type="PROSITE" id="PS00191">
    <property type="entry name" value="CYTOCHROME_B5_1"/>
    <property type="match status" value="1"/>
</dbReference>
<evidence type="ECO:0000256" key="19">
    <source>
        <dbReference type="ARBA" id="ARBA00023136"/>
    </source>
</evidence>
<feature type="binding site" evidence="22">
    <location>
        <position position="242"/>
    </location>
    <ligand>
        <name>Zn(2+)</name>
        <dbReference type="ChEBI" id="CHEBI:29105"/>
        <label>1</label>
    </ligand>
</feature>
<evidence type="ECO:0000256" key="23">
    <source>
        <dbReference type="PIRSR" id="PIRSR005149-50"/>
    </source>
</evidence>
<feature type="region of interest" description="Disordered" evidence="24">
    <location>
        <begin position="110"/>
        <end position="131"/>
    </location>
</feature>
<dbReference type="InterPro" id="IPR018506">
    <property type="entry name" value="Cyt_B5_heme-BS"/>
</dbReference>
<feature type="domain" description="Cytochrome b5 heme-binding" evidence="26">
    <location>
        <begin position="7"/>
        <end position="86"/>
    </location>
</feature>
<comment type="cofactor">
    <cofactor evidence="21 22">
        <name>Zn(2+)</name>
        <dbReference type="ChEBI" id="CHEBI:29105"/>
    </cofactor>
    <text evidence="21 22">Binds 2 Zn(2+) ions per subunit that likely form a catalytic dimetal center.</text>
</comment>
<feature type="binding site" evidence="22">
    <location>
        <position position="350"/>
    </location>
    <ligand>
        <name>Zn(2+)</name>
        <dbReference type="ChEBI" id="CHEBI:29105"/>
        <label>1</label>
    </ligand>
</feature>
<keyword evidence="11 21" id="KW-0256">Endoplasmic reticulum</keyword>
<keyword evidence="28" id="KW-1185">Reference proteome</keyword>
<dbReference type="GO" id="GO:0005789">
    <property type="term" value="C:endoplasmic reticulum membrane"/>
    <property type="evidence" value="ECO:0007669"/>
    <property type="project" value="UniProtKB-SubCell"/>
</dbReference>
<feature type="transmembrane region" description="Helical" evidence="25">
    <location>
        <begin position="194"/>
        <end position="214"/>
    </location>
</feature>
<accession>Q55CT7</accession>
<keyword evidence="18 21" id="KW-0443">Lipid metabolism</keyword>